<dbReference type="CDD" id="cd20301">
    <property type="entry name" value="cupin_ChrR"/>
    <property type="match status" value="1"/>
</dbReference>
<evidence type="ECO:0000313" key="1">
    <source>
        <dbReference type="EMBL" id="GLI93843.1"/>
    </source>
</evidence>
<evidence type="ECO:0000313" key="2">
    <source>
        <dbReference type="Proteomes" id="UP001144323"/>
    </source>
</evidence>
<reference evidence="1" key="1">
    <citation type="journal article" date="2023" name="Int. J. Syst. Evol. Microbiol.">
        <title>Methylocystis iwaonis sp. nov., a type II methane-oxidizing bacterium from surface soil of a rice paddy field in Japan, and emended description of the genus Methylocystis (ex Whittenbury et al. 1970) Bowman et al. 1993.</title>
        <authorList>
            <person name="Kaise H."/>
            <person name="Sawadogo J.B."/>
            <person name="Alam M.S."/>
            <person name="Ueno C."/>
            <person name="Dianou D."/>
            <person name="Shinjo R."/>
            <person name="Asakawa S."/>
        </authorList>
    </citation>
    <scope>NUCLEOTIDE SEQUENCE</scope>
    <source>
        <strain evidence="1">LMG27198</strain>
    </source>
</reference>
<dbReference type="InterPro" id="IPR011051">
    <property type="entry name" value="RmlC_Cupin_sf"/>
</dbReference>
<accession>A0A9W6GVS6</accession>
<dbReference type="AlphaFoldDB" id="A0A9W6GVS6"/>
<dbReference type="InterPro" id="IPR041916">
    <property type="entry name" value="Anti_sigma_zinc_sf"/>
</dbReference>
<comment type="caution">
    <text evidence="1">The sequence shown here is derived from an EMBL/GenBank/DDBJ whole genome shotgun (WGS) entry which is preliminary data.</text>
</comment>
<keyword evidence="2" id="KW-1185">Reference proteome</keyword>
<dbReference type="SUPFAM" id="SSF51182">
    <property type="entry name" value="RmlC-like cupins"/>
    <property type="match status" value="1"/>
</dbReference>
<organism evidence="1 2">
    <name type="scientific">Methylocystis echinoides</name>
    <dbReference type="NCBI Taxonomy" id="29468"/>
    <lineage>
        <taxon>Bacteria</taxon>
        <taxon>Pseudomonadati</taxon>
        <taxon>Pseudomonadota</taxon>
        <taxon>Alphaproteobacteria</taxon>
        <taxon>Hyphomicrobiales</taxon>
        <taxon>Methylocystaceae</taxon>
        <taxon>Methylocystis</taxon>
    </lineage>
</organism>
<dbReference type="InterPro" id="IPR014710">
    <property type="entry name" value="RmlC-like_jellyroll"/>
</dbReference>
<dbReference type="Gene3D" id="1.10.10.1320">
    <property type="entry name" value="Anti-sigma factor, zinc-finger domain"/>
    <property type="match status" value="1"/>
</dbReference>
<protein>
    <submittedName>
        <fullName evidence="1">Transcriptional regulator</fullName>
    </submittedName>
</protein>
<dbReference type="InterPro" id="IPR012807">
    <property type="entry name" value="Anti-sigma_ChrR"/>
</dbReference>
<name>A0A9W6GVS6_9HYPH</name>
<gene>
    <name evidence="1" type="primary">chrR</name>
    <name evidence="1" type="ORF">LMG27198_28350</name>
</gene>
<dbReference type="NCBIfam" id="TIGR02451">
    <property type="entry name" value="anti_sig_ChrR"/>
    <property type="match status" value="1"/>
</dbReference>
<dbReference type="RefSeq" id="WP_281803880.1">
    <property type="nucleotide sequence ID" value="NZ_BSEC01000001.1"/>
</dbReference>
<dbReference type="Gene3D" id="2.60.120.10">
    <property type="entry name" value="Jelly Rolls"/>
    <property type="match status" value="1"/>
</dbReference>
<sequence length="218" mass="23335">MTARLSPSVDDVLLRHAMTGLDDAFSLLVETHLELCPAARVVHARFEALGGLLLEAVEPANVEPAALNRALAALDAEPRPVEPPAKAVTTRPDMRKGVKLPSTLSRQEIGPWRWIAPGVRSARIALPSASRAFLLEIGPGVRVPEHGHDGAELTCVLHGGFSSADAHYGVGDMACADASVVHDIAIDPDVPCLSLIAMEGRTRPSSMFGRLYQKFRDI</sequence>
<dbReference type="EMBL" id="BSEC01000001">
    <property type="protein sequence ID" value="GLI93843.1"/>
    <property type="molecule type" value="Genomic_DNA"/>
</dbReference>
<dbReference type="Proteomes" id="UP001144323">
    <property type="component" value="Unassembled WGS sequence"/>
</dbReference>
<proteinExistence type="predicted"/>